<dbReference type="PROSITE" id="PS50943">
    <property type="entry name" value="HTH_CROC1"/>
    <property type="match status" value="1"/>
</dbReference>
<accession>A0ABW6D4B6</accession>
<organism evidence="2 3">
    <name type="scientific">Aquirufa originis</name>
    <dbReference type="NCBI Taxonomy" id="3096514"/>
    <lineage>
        <taxon>Bacteria</taxon>
        <taxon>Pseudomonadati</taxon>
        <taxon>Bacteroidota</taxon>
        <taxon>Cytophagia</taxon>
        <taxon>Cytophagales</taxon>
        <taxon>Flectobacillaceae</taxon>
        <taxon>Aquirufa</taxon>
    </lineage>
</organism>
<feature type="domain" description="HTH cro/C1-type" evidence="1">
    <location>
        <begin position="10"/>
        <end position="65"/>
    </location>
</feature>
<dbReference type="InterPro" id="IPR001387">
    <property type="entry name" value="Cro/C1-type_HTH"/>
</dbReference>
<dbReference type="InterPro" id="IPR010982">
    <property type="entry name" value="Lambda_DNA-bd_dom_sf"/>
</dbReference>
<dbReference type="SUPFAM" id="SSF47413">
    <property type="entry name" value="lambda repressor-like DNA-binding domains"/>
    <property type="match status" value="1"/>
</dbReference>
<evidence type="ECO:0000259" key="1">
    <source>
        <dbReference type="PROSITE" id="PS50943"/>
    </source>
</evidence>
<dbReference type="SMART" id="SM00530">
    <property type="entry name" value="HTH_XRE"/>
    <property type="match status" value="1"/>
</dbReference>
<gene>
    <name evidence="2" type="ORF">SKC35_05000</name>
</gene>
<reference evidence="2 3" key="1">
    <citation type="submission" date="2024-03" db="EMBL/GenBank/DDBJ databases">
        <title>Aquirufa genome sequencing.</title>
        <authorList>
            <person name="Pitt A."/>
            <person name="Hahn M.W."/>
        </authorList>
    </citation>
    <scope>NUCLEOTIDE SEQUENCE [LARGE SCALE GENOMIC DNA]</scope>
    <source>
        <strain evidence="2 3">KTFRIE-69F</strain>
    </source>
</reference>
<evidence type="ECO:0000313" key="2">
    <source>
        <dbReference type="EMBL" id="MFD3293035.1"/>
    </source>
</evidence>
<dbReference type="Proteomes" id="UP001598112">
    <property type="component" value="Unassembled WGS sequence"/>
</dbReference>
<name>A0ABW6D4B6_9BACT</name>
<comment type="caution">
    <text evidence="2">The sequence shown here is derived from an EMBL/GenBank/DDBJ whole genome shotgun (WGS) entry which is preliminary data.</text>
</comment>
<dbReference type="CDD" id="cd00093">
    <property type="entry name" value="HTH_XRE"/>
    <property type="match status" value="1"/>
</dbReference>
<evidence type="ECO:0000313" key="3">
    <source>
        <dbReference type="Proteomes" id="UP001598112"/>
    </source>
</evidence>
<protein>
    <submittedName>
        <fullName evidence="2">Helix-turn-helix transcriptional regulator</fullName>
    </submittedName>
</protein>
<dbReference type="RefSeq" id="WP_377978330.1">
    <property type="nucleotide sequence ID" value="NZ_JBBKXY010000001.1"/>
</dbReference>
<dbReference type="Pfam" id="PF01381">
    <property type="entry name" value="HTH_3"/>
    <property type="match status" value="1"/>
</dbReference>
<dbReference type="EMBL" id="JBBKXY010000001">
    <property type="protein sequence ID" value="MFD3293035.1"/>
    <property type="molecule type" value="Genomic_DNA"/>
</dbReference>
<sequence>MHQQDIIETLKKRRITLQVNQETLALLSGVSLRTVKQFESRKGNPTLETIQKLADVLGLEIRLEIKKMNADNEVDHHTF</sequence>
<proteinExistence type="predicted"/>
<keyword evidence="3" id="KW-1185">Reference proteome</keyword>
<dbReference type="Gene3D" id="1.10.260.40">
    <property type="entry name" value="lambda repressor-like DNA-binding domains"/>
    <property type="match status" value="1"/>
</dbReference>